<proteinExistence type="predicted"/>
<protein>
    <submittedName>
        <fullName evidence="5">Extracellular solute-binding protein</fullName>
    </submittedName>
</protein>
<keyword evidence="3" id="KW-0732">Signal</keyword>
<dbReference type="InterPro" id="IPR006059">
    <property type="entry name" value="SBP"/>
</dbReference>
<evidence type="ECO:0000256" key="3">
    <source>
        <dbReference type="ARBA" id="ARBA00022729"/>
    </source>
</evidence>
<accession>A0ABT1BPV0</accession>
<keyword evidence="6" id="KW-1185">Reference proteome</keyword>
<sequence length="367" mass="40896">MSDSTVVRDEREAALAGGWRRRHLGRVVLSCLSLSAGPACAAESRTLRVLAWPGYADPDLVHRFEQNLAARVELTIVDTDQALWHHMQPGPGANFDVVAVNTAELQRYIQLNAVQPLQLKNLPGRQRQLPRFQALEGIPGLVHGGRSYAIPYAWSEMGLIYHPDHFATPPASIAALWDPRLQGRVLAYDGGTHAFSLAAQKLGLPSPFRIPAAKWPMLVESLVALRRNVSGFYTLPEESLDLFRRRGVWLMLANYGRQQFQLLRQAGLDVRYALPREGALAWLDCWAVTRQARDPDLAHAWINHMLSPAASEALRQRQGLGATTNDGDAPALTAPLVWLEPVEDDDRRNRLWRRIVSGDSVAKVLRS</sequence>
<dbReference type="Proteomes" id="UP001204851">
    <property type="component" value="Unassembled WGS sequence"/>
</dbReference>
<comment type="subcellular location">
    <subcellularLocation>
        <location evidence="1">Periplasm</location>
    </subcellularLocation>
</comment>
<dbReference type="PANTHER" id="PTHR30222:SF17">
    <property type="entry name" value="SPERMIDINE_PUTRESCINE-BINDING PERIPLASMIC PROTEIN"/>
    <property type="match status" value="1"/>
</dbReference>
<dbReference type="PRINTS" id="PR00909">
    <property type="entry name" value="SPERMDNBNDNG"/>
</dbReference>
<dbReference type="PANTHER" id="PTHR30222">
    <property type="entry name" value="SPERMIDINE/PUTRESCINE-BINDING PERIPLASMIC PROTEIN"/>
    <property type="match status" value="1"/>
</dbReference>
<comment type="caution">
    <text evidence="5">The sequence shown here is derived from an EMBL/GenBank/DDBJ whole genome shotgun (WGS) entry which is preliminary data.</text>
</comment>
<evidence type="ECO:0000256" key="1">
    <source>
        <dbReference type="ARBA" id="ARBA00004418"/>
    </source>
</evidence>
<dbReference type="EMBL" id="JAMXMC010000009">
    <property type="protein sequence ID" value="MCO5978256.1"/>
    <property type="molecule type" value="Genomic_DNA"/>
</dbReference>
<evidence type="ECO:0000313" key="5">
    <source>
        <dbReference type="EMBL" id="MCO5978256.1"/>
    </source>
</evidence>
<reference evidence="5 6" key="1">
    <citation type="submission" date="2022-06" db="EMBL/GenBank/DDBJ databases">
        <title>Ideonella sp. NS12-5 Genome sequencing and assembly.</title>
        <authorList>
            <person name="Jung Y."/>
        </authorList>
    </citation>
    <scope>NUCLEOTIDE SEQUENCE [LARGE SCALE GENOMIC DNA]</scope>
    <source>
        <strain evidence="5 6">NS12-5</strain>
    </source>
</reference>
<dbReference type="Gene3D" id="3.40.190.10">
    <property type="entry name" value="Periplasmic binding protein-like II"/>
    <property type="match status" value="2"/>
</dbReference>
<gene>
    <name evidence="5" type="ORF">M0L44_16275</name>
</gene>
<organism evidence="5 6">
    <name type="scientific">Ideonella oryzae</name>
    <dbReference type="NCBI Taxonomy" id="2937441"/>
    <lineage>
        <taxon>Bacteria</taxon>
        <taxon>Pseudomonadati</taxon>
        <taxon>Pseudomonadota</taxon>
        <taxon>Betaproteobacteria</taxon>
        <taxon>Burkholderiales</taxon>
        <taxon>Sphaerotilaceae</taxon>
        <taxon>Ideonella</taxon>
    </lineage>
</organism>
<keyword evidence="2" id="KW-0813">Transport</keyword>
<evidence type="ECO:0000256" key="2">
    <source>
        <dbReference type="ARBA" id="ARBA00022448"/>
    </source>
</evidence>
<dbReference type="RefSeq" id="WP_252770862.1">
    <property type="nucleotide sequence ID" value="NZ_JAMXMC010000009.1"/>
</dbReference>
<evidence type="ECO:0000313" key="6">
    <source>
        <dbReference type="Proteomes" id="UP001204851"/>
    </source>
</evidence>
<name>A0ABT1BPV0_9BURK</name>
<keyword evidence="4" id="KW-0574">Periplasm</keyword>
<evidence type="ECO:0000256" key="4">
    <source>
        <dbReference type="ARBA" id="ARBA00022764"/>
    </source>
</evidence>
<dbReference type="SUPFAM" id="SSF53850">
    <property type="entry name" value="Periplasmic binding protein-like II"/>
    <property type="match status" value="1"/>
</dbReference>
<dbReference type="InterPro" id="IPR001188">
    <property type="entry name" value="Sperm_putr-bd"/>
</dbReference>
<dbReference type="Pfam" id="PF13416">
    <property type="entry name" value="SBP_bac_8"/>
    <property type="match status" value="1"/>
</dbReference>